<evidence type="ECO:0000256" key="2">
    <source>
        <dbReference type="ARBA" id="ARBA00022475"/>
    </source>
</evidence>
<evidence type="ECO:0000256" key="5">
    <source>
        <dbReference type="ARBA" id="ARBA00022741"/>
    </source>
</evidence>
<name>H8FRG4_MAGML</name>
<dbReference type="STRING" id="1150626.PHAMO_220070"/>
<dbReference type="NCBIfam" id="TIGR02142">
    <property type="entry name" value="modC_ABC"/>
    <property type="match status" value="1"/>
</dbReference>
<dbReference type="AlphaFoldDB" id="H8FRG4"/>
<dbReference type="InterPro" id="IPR005116">
    <property type="entry name" value="Transp-assoc_OB_typ1"/>
</dbReference>
<dbReference type="PANTHER" id="PTHR43514:SF4">
    <property type="entry name" value="ABC TRANSPORTER I FAMILY MEMBER 10"/>
    <property type="match status" value="1"/>
</dbReference>
<evidence type="ECO:0000256" key="4">
    <source>
        <dbReference type="ARBA" id="ARBA00022519"/>
    </source>
</evidence>
<dbReference type="Proteomes" id="UP000004169">
    <property type="component" value="Unassembled WGS sequence"/>
</dbReference>
<dbReference type="SUPFAM" id="SSF50331">
    <property type="entry name" value="MOP-like"/>
    <property type="match status" value="1"/>
</dbReference>
<dbReference type="Gene3D" id="2.40.50.100">
    <property type="match status" value="1"/>
</dbReference>
<evidence type="ECO:0000313" key="13">
    <source>
        <dbReference type="Proteomes" id="UP000004169"/>
    </source>
</evidence>
<dbReference type="Gene3D" id="3.40.50.300">
    <property type="entry name" value="P-loop containing nucleotide triphosphate hydrolases"/>
    <property type="match status" value="1"/>
</dbReference>
<feature type="domain" description="ABC transporter" evidence="10">
    <location>
        <begin position="2"/>
        <end position="235"/>
    </location>
</feature>
<dbReference type="EMBL" id="CAHP01000015">
    <property type="protein sequence ID" value="CCG40952.1"/>
    <property type="molecule type" value="Genomic_DNA"/>
</dbReference>
<keyword evidence="5" id="KW-0547">Nucleotide-binding</keyword>
<keyword evidence="8" id="KW-0472">Membrane</keyword>
<dbReference type="Pfam" id="PF00005">
    <property type="entry name" value="ABC_tran"/>
    <property type="match status" value="1"/>
</dbReference>
<organism evidence="12 13">
    <name type="scientific">Magnetospirillum molischianum DSM 120</name>
    <dbReference type="NCBI Taxonomy" id="1150626"/>
    <lineage>
        <taxon>Bacteria</taxon>
        <taxon>Pseudomonadati</taxon>
        <taxon>Pseudomonadota</taxon>
        <taxon>Alphaproteobacteria</taxon>
        <taxon>Rhodospirillales</taxon>
        <taxon>Rhodospirillaceae</taxon>
        <taxon>Magnetospirillum</taxon>
    </lineage>
</organism>
<keyword evidence="7" id="KW-1278">Translocase</keyword>
<sequence>MSAMLEIDVTRRQGDFTLEIAFTAGSGVTALFGQSGSGKTSLINMVAGLSQPDRGRIAVDGKVLFDSGRGVNLPPESRRLGYVFQEHRLFPHLSVHDNLCFGMKRLPPAERRISVDHVVSVLGIGPLLDRRPTGLSGGEKQRVAIGRALLASPRILLMDEPLASLDGGRKNELLPFIAGLSRQFDIPIVYVSHSMEEVLRLADTLALIDAGRLAAIGSVEDLLSSPNYAALTGHGEAGSVIAATLTGEESAFGISTLAFPGGELKVSQIASPSGTLVRVRIHAQDVAIALAPPVGLSVRNQLSAVVRSVTPLDFYLVDVILDCGGCALWSRITAEAQSELSLRPGMSVTALIKSLTIARGDVADRPFGLVDTLPG</sequence>
<proteinExistence type="predicted"/>
<dbReference type="PROSITE" id="PS50893">
    <property type="entry name" value="ABC_TRANSPORTER_2"/>
    <property type="match status" value="1"/>
</dbReference>
<dbReference type="GO" id="GO:0140359">
    <property type="term" value="F:ABC-type transporter activity"/>
    <property type="evidence" value="ECO:0007669"/>
    <property type="project" value="InterPro"/>
</dbReference>
<dbReference type="PANTHER" id="PTHR43514">
    <property type="entry name" value="ABC TRANSPORTER I FAMILY MEMBER 10"/>
    <property type="match status" value="1"/>
</dbReference>
<dbReference type="InterPro" id="IPR008995">
    <property type="entry name" value="Mo/tungstate-bd_C_term_dom"/>
</dbReference>
<dbReference type="PROSITE" id="PS00211">
    <property type="entry name" value="ABC_TRANSPORTER_1"/>
    <property type="match status" value="1"/>
</dbReference>
<evidence type="ECO:0000313" key="12">
    <source>
        <dbReference type="EMBL" id="CCG40952.1"/>
    </source>
</evidence>
<keyword evidence="6 12" id="KW-0067">ATP-binding</keyword>
<keyword evidence="13" id="KW-1185">Reference proteome</keyword>
<dbReference type="GO" id="GO:0016887">
    <property type="term" value="F:ATP hydrolysis activity"/>
    <property type="evidence" value="ECO:0007669"/>
    <property type="project" value="InterPro"/>
</dbReference>
<evidence type="ECO:0000256" key="9">
    <source>
        <dbReference type="PROSITE-ProRule" id="PRU01213"/>
    </source>
</evidence>
<keyword evidence="2" id="KW-1003">Cell membrane</keyword>
<feature type="domain" description="Mop" evidence="11">
    <location>
        <begin position="295"/>
        <end position="361"/>
    </location>
</feature>
<dbReference type="SUPFAM" id="SSF52540">
    <property type="entry name" value="P-loop containing nucleoside triphosphate hydrolases"/>
    <property type="match status" value="1"/>
</dbReference>
<protein>
    <submittedName>
        <fullName evidence="12">Molybdenum import ATP-binding protein ModC</fullName>
        <ecNumber evidence="12">3.6.3.29</ecNumber>
    </submittedName>
</protein>
<dbReference type="Pfam" id="PF03459">
    <property type="entry name" value="TOBE"/>
    <property type="match status" value="1"/>
</dbReference>
<dbReference type="InterPro" id="IPR003593">
    <property type="entry name" value="AAA+_ATPase"/>
</dbReference>
<accession>H8FRG4</accession>
<dbReference type="InterPro" id="IPR011868">
    <property type="entry name" value="ModC_ABC_ATP-bd"/>
</dbReference>
<keyword evidence="12" id="KW-0378">Hydrolase</keyword>
<evidence type="ECO:0000256" key="3">
    <source>
        <dbReference type="ARBA" id="ARBA00022505"/>
    </source>
</evidence>
<dbReference type="InterPro" id="IPR004606">
    <property type="entry name" value="Mop_domain"/>
</dbReference>
<dbReference type="GO" id="GO:0005524">
    <property type="term" value="F:ATP binding"/>
    <property type="evidence" value="ECO:0007669"/>
    <property type="project" value="UniProtKB-KW"/>
</dbReference>
<keyword evidence="3 9" id="KW-0500">Molybdenum</keyword>
<dbReference type="PROSITE" id="PS51866">
    <property type="entry name" value="MOP"/>
    <property type="match status" value="1"/>
</dbReference>
<evidence type="ECO:0000259" key="11">
    <source>
        <dbReference type="PROSITE" id="PS51866"/>
    </source>
</evidence>
<dbReference type="GO" id="GO:0016020">
    <property type="term" value="C:membrane"/>
    <property type="evidence" value="ECO:0007669"/>
    <property type="project" value="InterPro"/>
</dbReference>
<dbReference type="EC" id="3.6.3.29" evidence="12"/>
<comment type="caution">
    <text evidence="12">The sequence shown here is derived from an EMBL/GenBank/DDBJ whole genome shotgun (WGS) entry which is preliminary data.</text>
</comment>
<dbReference type="InterPro" id="IPR027417">
    <property type="entry name" value="P-loop_NTPase"/>
</dbReference>
<evidence type="ECO:0000256" key="6">
    <source>
        <dbReference type="ARBA" id="ARBA00022840"/>
    </source>
</evidence>
<dbReference type="InterPro" id="IPR017871">
    <property type="entry name" value="ABC_transporter-like_CS"/>
</dbReference>
<reference evidence="12 13" key="1">
    <citation type="journal article" date="2012" name="J. Bacteriol.">
        <title>Draft Genome Sequence of the Purple Photosynthetic Bacterium Phaeospirillum molischianum DSM120, a Particularly Versatile Bacterium.</title>
        <authorList>
            <person name="Duquesne K."/>
            <person name="Prima V."/>
            <person name="Ji B."/>
            <person name="Rouy Z."/>
            <person name="Medigue C."/>
            <person name="Talla E."/>
            <person name="Sturgis J.N."/>
        </authorList>
    </citation>
    <scope>NUCLEOTIDE SEQUENCE [LARGE SCALE GENOMIC DNA]</scope>
    <source>
        <strain evidence="13">DSM120</strain>
    </source>
</reference>
<dbReference type="InterPro" id="IPR003439">
    <property type="entry name" value="ABC_transporter-like_ATP-bd"/>
</dbReference>
<keyword evidence="4" id="KW-0997">Cell inner membrane</keyword>
<dbReference type="SMART" id="SM00382">
    <property type="entry name" value="AAA"/>
    <property type="match status" value="1"/>
</dbReference>
<evidence type="ECO:0000259" key="10">
    <source>
        <dbReference type="PROSITE" id="PS50893"/>
    </source>
</evidence>
<gene>
    <name evidence="12" type="primary">modC</name>
    <name evidence="12" type="ORF">PHAMO_220070</name>
</gene>
<keyword evidence="1" id="KW-0813">Transport</keyword>
<evidence type="ECO:0000256" key="8">
    <source>
        <dbReference type="ARBA" id="ARBA00023136"/>
    </source>
</evidence>
<dbReference type="GO" id="GO:0015098">
    <property type="term" value="F:molybdate ion transmembrane transporter activity"/>
    <property type="evidence" value="ECO:0007669"/>
    <property type="project" value="InterPro"/>
</dbReference>
<evidence type="ECO:0000256" key="1">
    <source>
        <dbReference type="ARBA" id="ARBA00022448"/>
    </source>
</evidence>
<dbReference type="InterPro" id="IPR050334">
    <property type="entry name" value="Molybdenum_import_ModC"/>
</dbReference>
<evidence type="ECO:0000256" key="7">
    <source>
        <dbReference type="ARBA" id="ARBA00022967"/>
    </source>
</evidence>
<dbReference type="eggNOG" id="COG4148">
    <property type="taxonomic scope" value="Bacteria"/>
</dbReference>